<protein>
    <submittedName>
        <fullName evidence="2">DUF2235 domain-containing protein</fullName>
    </submittedName>
</protein>
<dbReference type="AlphaFoldDB" id="A0A9X2HX14"/>
<dbReference type="PANTHER" id="PTHR33840:SF1">
    <property type="entry name" value="TLE1 PHOSPHOLIPASE DOMAIN-CONTAINING PROTEIN"/>
    <property type="match status" value="1"/>
</dbReference>
<name>A0A9X2HX14_9GAMM</name>
<dbReference type="Pfam" id="PF09994">
    <property type="entry name" value="T6SS_Tle1-like_cat"/>
    <property type="match status" value="1"/>
</dbReference>
<dbReference type="InterPro" id="IPR018712">
    <property type="entry name" value="Tle1-like_cat"/>
</dbReference>
<dbReference type="SUPFAM" id="SSF53474">
    <property type="entry name" value="alpha/beta-Hydrolases"/>
    <property type="match status" value="1"/>
</dbReference>
<dbReference type="PANTHER" id="PTHR33840">
    <property type="match status" value="1"/>
</dbReference>
<proteinExistence type="predicted"/>
<dbReference type="EMBL" id="JAMFTH010000001">
    <property type="protein sequence ID" value="MCP8898141.1"/>
    <property type="molecule type" value="Genomic_DNA"/>
</dbReference>
<dbReference type="Proteomes" id="UP001139319">
    <property type="component" value="Unassembled WGS sequence"/>
</dbReference>
<comment type="caution">
    <text evidence="2">The sequence shown here is derived from an EMBL/GenBank/DDBJ whole genome shotgun (WGS) entry which is preliminary data.</text>
</comment>
<reference evidence="2" key="1">
    <citation type="submission" date="2022-05" db="EMBL/GenBank/DDBJ databases">
        <authorList>
            <person name="Sun H.-N."/>
        </authorList>
    </citation>
    <scope>NUCLEOTIDE SEQUENCE</scope>
    <source>
        <strain evidence="2">HB14</strain>
    </source>
</reference>
<sequence length="345" mass="38805">MANIVICADGTWNRPEEDIARDFPTNVLQLARAITPAFQGQRQHVFYDWGLGSYHNSLSAGATGCGIHKNIMDGYRYIVQNYGAGDKIFLFGFSRGAYTVRALSGLINNCGIVRRPHANLIAKTWQIYKSPADKNHPDGNAARAFRQAYSHRSRRVEFIGVWDTVGALGIPFSLMGLLEQHDEFYDTKMGPNVRVARHALAIDEQRQDFEPTVWLPRPEVDLKQVWFTGSHADVGGSYPPDAKTGLRASDTPLHWLLEQAHTAGLATESHIRTDMAAAAKAKLHRSRKHVYRLKKPLHRPLQIPGKPTHIHMSVKQRYQSDENYRPPALRALVNEVGWDNLALTD</sequence>
<feature type="domain" description="T6SS Phospholipase effector Tle1-like catalytic" evidence="1">
    <location>
        <begin position="3"/>
        <end position="259"/>
    </location>
</feature>
<dbReference type="RefSeq" id="WP_253966431.1">
    <property type="nucleotide sequence ID" value="NZ_JAMFTH010000001.1"/>
</dbReference>
<evidence type="ECO:0000313" key="2">
    <source>
        <dbReference type="EMBL" id="MCP8898141.1"/>
    </source>
</evidence>
<accession>A0A9X2HX14</accession>
<evidence type="ECO:0000313" key="3">
    <source>
        <dbReference type="Proteomes" id="UP001139319"/>
    </source>
</evidence>
<organism evidence="2 3">
    <name type="scientific">Gilvimarinus xylanilyticus</name>
    <dbReference type="NCBI Taxonomy" id="2944139"/>
    <lineage>
        <taxon>Bacteria</taxon>
        <taxon>Pseudomonadati</taxon>
        <taxon>Pseudomonadota</taxon>
        <taxon>Gammaproteobacteria</taxon>
        <taxon>Cellvibrionales</taxon>
        <taxon>Cellvibrionaceae</taxon>
        <taxon>Gilvimarinus</taxon>
    </lineage>
</organism>
<reference evidence="2" key="2">
    <citation type="submission" date="2023-01" db="EMBL/GenBank/DDBJ databases">
        <title>Gilvimarinus xylanilyticus HB14 isolated from Caulerpa lentillifera aquaculture base in Hainan, China.</title>
        <authorList>
            <person name="Zhang Y.-J."/>
        </authorList>
    </citation>
    <scope>NUCLEOTIDE SEQUENCE</scope>
    <source>
        <strain evidence="2">HB14</strain>
    </source>
</reference>
<dbReference type="InterPro" id="IPR029058">
    <property type="entry name" value="AB_hydrolase_fold"/>
</dbReference>
<evidence type="ECO:0000259" key="1">
    <source>
        <dbReference type="Pfam" id="PF09994"/>
    </source>
</evidence>
<gene>
    <name evidence="2" type="ORF">M6D89_02380</name>
</gene>
<keyword evidence="3" id="KW-1185">Reference proteome</keyword>